<dbReference type="PANTHER" id="PTHR21324">
    <property type="entry name" value="FASTING-INDUCIBLE INTEGRAL MEMBRANE PROTEIN TM6P1-RELATED"/>
    <property type="match status" value="1"/>
</dbReference>
<reference evidence="8" key="1">
    <citation type="journal article" date="2023" name="G3 (Bethesda)">
        <title>A reference genome for the long-term kleptoplast-retaining sea slug Elysia crispata morphotype clarki.</title>
        <authorList>
            <person name="Eastman K.E."/>
            <person name="Pendleton A.L."/>
            <person name="Shaikh M.A."/>
            <person name="Suttiyut T."/>
            <person name="Ogas R."/>
            <person name="Tomko P."/>
            <person name="Gavelis G."/>
            <person name="Widhalm J.R."/>
            <person name="Wisecaver J.H."/>
        </authorList>
    </citation>
    <scope>NUCLEOTIDE SEQUENCE</scope>
    <source>
        <strain evidence="8">ECLA1</strain>
    </source>
</reference>
<dbReference type="InterPro" id="IPR050911">
    <property type="entry name" value="DRAM/TMEM150_Autophagy_Mod"/>
</dbReference>
<protein>
    <recommendedName>
        <fullName evidence="7">CWH43-like N-terminal domain-containing protein</fullName>
    </recommendedName>
</protein>
<feature type="transmembrane region" description="Helical" evidence="6">
    <location>
        <begin position="58"/>
        <end position="79"/>
    </location>
</feature>
<comment type="similarity">
    <text evidence="2">Belongs to the DRAM/TMEM150 family.</text>
</comment>
<dbReference type="EMBL" id="JAWDGP010007745">
    <property type="protein sequence ID" value="KAK3706461.1"/>
    <property type="molecule type" value="Genomic_DNA"/>
</dbReference>
<feature type="transmembrane region" description="Helical" evidence="6">
    <location>
        <begin position="126"/>
        <end position="144"/>
    </location>
</feature>
<comment type="caution">
    <text evidence="8">The sequence shown here is derived from an EMBL/GenBank/DDBJ whole genome shotgun (WGS) entry which is preliminary data.</text>
</comment>
<accession>A0AAE0XRZ6</accession>
<keyword evidence="9" id="KW-1185">Reference proteome</keyword>
<dbReference type="GO" id="GO:0012505">
    <property type="term" value="C:endomembrane system"/>
    <property type="evidence" value="ECO:0007669"/>
    <property type="project" value="UniProtKB-SubCell"/>
</dbReference>
<gene>
    <name evidence="8" type="ORF">RRG08_048029</name>
</gene>
<feature type="domain" description="CWH43-like N-terminal" evidence="7">
    <location>
        <begin position="12"/>
        <end position="228"/>
    </location>
</feature>
<dbReference type="AlphaFoldDB" id="A0AAE0XRZ6"/>
<feature type="transmembrane region" description="Helical" evidence="6">
    <location>
        <begin position="156"/>
        <end position="182"/>
    </location>
</feature>
<keyword evidence="4 6" id="KW-1133">Transmembrane helix</keyword>
<evidence type="ECO:0000256" key="1">
    <source>
        <dbReference type="ARBA" id="ARBA00004127"/>
    </source>
</evidence>
<organism evidence="8 9">
    <name type="scientific">Elysia crispata</name>
    <name type="common">lettuce slug</name>
    <dbReference type="NCBI Taxonomy" id="231223"/>
    <lineage>
        <taxon>Eukaryota</taxon>
        <taxon>Metazoa</taxon>
        <taxon>Spiralia</taxon>
        <taxon>Lophotrochozoa</taxon>
        <taxon>Mollusca</taxon>
        <taxon>Gastropoda</taxon>
        <taxon>Heterobranchia</taxon>
        <taxon>Euthyneura</taxon>
        <taxon>Panpulmonata</taxon>
        <taxon>Sacoglossa</taxon>
        <taxon>Placobranchoidea</taxon>
        <taxon>Plakobranchidae</taxon>
        <taxon>Elysia</taxon>
    </lineage>
</organism>
<proteinExistence type="inferred from homology"/>
<dbReference type="Pfam" id="PF10277">
    <property type="entry name" value="Frag1"/>
    <property type="match status" value="1"/>
</dbReference>
<evidence type="ECO:0000256" key="6">
    <source>
        <dbReference type="SAM" id="Phobius"/>
    </source>
</evidence>
<sequence>MVFARAVGQRLHYLPIISPVIILGTFIITYCISVSQGHVEVVFPYISYTAVHAPSSGIFGQLVNMGALLMAFVIYIRYLQMAKDLSLIEATWTYKTVNKVSLGVGWVSAFGFSMVANFETVEMRPLHYTGAGLAFFLGVAYVWLQTSLSLRYRRWTWVAIAQLTSSIVTTVGMIILMSSKIIYKIQQYQGLGTKNDVLREVYLTSTISEWLTAFSIVLYVLTFYRDFARIELNPPTVTVRDRQVVMKDYNIEVPQEPEVRRPIFKGHTETSVV</sequence>
<name>A0AAE0XRZ6_9GAST</name>
<dbReference type="InterPro" id="IPR019402">
    <property type="entry name" value="CWH43_N"/>
</dbReference>
<evidence type="ECO:0000313" key="8">
    <source>
        <dbReference type="EMBL" id="KAK3706461.1"/>
    </source>
</evidence>
<keyword evidence="5 6" id="KW-0472">Membrane</keyword>
<comment type="subcellular location">
    <subcellularLocation>
        <location evidence="1">Endomembrane system</location>
        <topology evidence="1">Multi-pass membrane protein</topology>
    </subcellularLocation>
</comment>
<evidence type="ECO:0000313" key="9">
    <source>
        <dbReference type="Proteomes" id="UP001283361"/>
    </source>
</evidence>
<feature type="transmembrane region" description="Helical" evidence="6">
    <location>
        <begin position="100"/>
        <end position="120"/>
    </location>
</feature>
<feature type="transmembrane region" description="Helical" evidence="6">
    <location>
        <begin position="202"/>
        <end position="224"/>
    </location>
</feature>
<keyword evidence="3 6" id="KW-0812">Transmembrane</keyword>
<evidence type="ECO:0000256" key="5">
    <source>
        <dbReference type="ARBA" id="ARBA00023136"/>
    </source>
</evidence>
<feature type="transmembrane region" description="Helical" evidence="6">
    <location>
        <begin position="12"/>
        <end position="38"/>
    </location>
</feature>
<evidence type="ECO:0000259" key="7">
    <source>
        <dbReference type="Pfam" id="PF10277"/>
    </source>
</evidence>
<dbReference type="PANTHER" id="PTHR21324:SF2">
    <property type="entry name" value="EG:22E5.9 PROTEIN"/>
    <property type="match status" value="1"/>
</dbReference>
<evidence type="ECO:0000256" key="4">
    <source>
        <dbReference type="ARBA" id="ARBA00022989"/>
    </source>
</evidence>
<evidence type="ECO:0000256" key="3">
    <source>
        <dbReference type="ARBA" id="ARBA00022692"/>
    </source>
</evidence>
<dbReference type="Proteomes" id="UP001283361">
    <property type="component" value="Unassembled WGS sequence"/>
</dbReference>
<evidence type="ECO:0000256" key="2">
    <source>
        <dbReference type="ARBA" id="ARBA00006565"/>
    </source>
</evidence>